<dbReference type="InterPro" id="IPR002781">
    <property type="entry name" value="TM_pro_TauE-like"/>
</dbReference>
<evidence type="ECO:0000256" key="3">
    <source>
        <dbReference type="ARBA" id="ARBA00022448"/>
    </source>
</evidence>
<evidence type="ECO:0000256" key="2">
    <source>
        <dbReference type="ARBA" id="ARBA00009142"/>
    </source>
</evidence>
<comment type="similarity">
    <text evidence="2 8">Belongs to the 4-toluene sulfonate uptake permease (TSUP) (TC 2.A.102) family.</text>
</comment>
<evidence type="ECO:0000256" key="4">
    <source>
        <dbReference type="ARBA" id="ARBA00022475"/>
    </source>
</evidence>
<dbReference type="Pfam" id="PF01925">
    <property type="entry name" value="TauE"/>
    <property type="match status" value="1"/>
</dbReference>
<evidence type="ECO:0000256" key="8">
    <source>
        <dbReference type="RuleBase" id="RU363041"/>
    </source>
</evidence>
<feature type="transmembrane region" description="Helical" evidence="8">
    <location>
        <begin position="47"/>
        <end position="65"/>
    </location>
</feature>
<comment type="subcellular location">
    <subcellularLocation>
        <location evidence="1 8">Cell membrane</location>
        <topology evidence="1 8">Multi-pass membrane protein</topology>
    </subcellularLocation>
</comment>
<evidence type="ECO:0000313" key="10">
    <source>
        <dbReference type="Proteomes" id="UP000276634"/>
    </source>
</evidence>
<feature type="transmembrane region" description="Helical" evidence="8">
    <location>
        <begin position="199"/>
        <end position="221"/>
    </location>
</feature>
<protein>
    <recommendedName>
        <fullName evidence="8">Probable membrane transporter protein</fullName>
    </recommendedName>
</protein>
<accession>A0A3N1Y524</accession>
<evidence type="ECO:0000256" key="7">
    <source>
        <dbReference type="ARBA" id="ARBA00023136"/>
    </source>
</evidence>
<dbReference type="RefSeq" id="WP_123401322.1">
    <property type="nucleotide sequence ID" value="NZ_RJVI01000002.1"/>
</dbReference>
<keyword evidence="3" id="KW-0813">Transport</keyword>
<reference evidence="9 10" key="1">
    <citation type="submission" date="2018-11" db="EMBL/GenBank/DDBJ databases">
        <title>Genomic Encyclopedia of Type Strains, Phase IV (KMG-IV): sequencing the most valuable type-strain genomes for metagenomic binning, comparative biology and taxonomic classification.</title>
        <authorList>
            <person name="Goeker M."/>
        </authorList>
    </citation>
    <scope>NUCLEOTIDE SEQUENCE [LARGE SCALE GENOMIC DNA]</scope>
    <source>
        <strain evidence="9 10">DSM 100275</strain>
    </source>
</reference>
<feature type="transmembrane region" description="Helical" evidence="8">
    <location>
        <begin position="101"/>
        <end position="117"/>
    </location>
</feature>
<dbReference type="Proteomes" id="UP000276634">
    <property type="component" value="Unassembled WGS sequence"/>
</dbReference>
<sequence>MPPLLPETPWPLAAAILALAGLVHGTLGVGFPLTATPLLAVFTDVRAAILLTLLPTVVVNVLSIARGGRWSESLGRHWPLAVLIPAGTVLGTALLARVDPAPFRLLLAAVIGLYLLNRRERHPAFAWVRRHRLAAYGLFGLAAGFLAGTVNVMVPLLVILGLELEMPPRVMVQVFNLCFLTGKLTQIGTFATLGALTPALLGAAAPLALVAAAALLVGMRLRERIAVETYRTLLRRLLAVLAVVLVAQFLLERG</sequence>
<gene>
    <name evidence="9" type="ORF">EDC57_1576</name>
</gene>
<dbReference type="PANTHER" id="PTHR30269:SF32">
    <property type="entry name" value="MEMBRANE TRANSPORTER PROTEIN-RELATED"/>
    <property type="match status" value="1"/>
</dbReference>
<evidence type="ECO:0000256" key="5">
    <source>
        <dbReference type="ARBA" id="ARBA00022692"/>
    </source>
</evidence>
<keyword evidence="4 8" id="KW-1003">Cell membrane</keyword>
<dbReference type="AlphaFoldDB" id="A0A3N1Y524"/>
<keyword evidence="5 8" id="KW-0812">Transmembrane</keyword>
<comment type="caution">
    <text evidence="9">The sequence shown here is derived from an EMBL/GenBank/DDBJ whole genome shotgun (WGS) entry which is preliminary data.</text>
</comment>
<feature type="transmembrane region" description="Helical" evidence="8">
    <location>
        <begin position="233"/>
        <end position="251"/>
    </location>
</feature>
<dbReference type="EMBL" id="RJVI01000002">
    <property type="protein sequence ID" value="ROR32377.1"/>
    <property type="molecule type" value="Genomic_DNA"/>
</dbReference>
<feature type="transmembrane region" description="Helical" evidence="8">
    <location>
        <begin position="138"/>
        <end position="162"/>
    </location>
</feature>
<dbReference type="PANTHER" id="PTHR30269">
    <property type="entry name" value="TRANSMEMBRANE PROTEIN YFCA"/>
    <property type="match status" value="1"/>
</dbReference>
<keyword evidence="7 8" id="KW-0472">Membrane</keyword>
<evidence type="ECO:0000256" key="1">
    <source>
        <dbReference type="ARBA" id="ARBA00004651"/>
    </source>
</evidence>
<dbReference type="InterPro" id="IPR052017">
    <property type="entry name" value="TSUP"/>
</dbReference>
<evidence type="ECO:0000313" key="9">
    <source>
        <dbReference type="EMBL" id="ROR32377.1"/>
    </source>
</evidence>
<name>A0A3N1Y524_9GAMM</name>
<keyword evidence="6 8" id="KW-1133">Transmembrane helix</keyword>
<dbReference type="OrthoDB" id="9155169at2"/>
<organism evidence="9 10">
    <name type="scientific">Inmirania thermothiophila</name>
    <dbReference type="NCBI Taxonomy" id="1750597"/>
    <lineage>
        <taxon>Bacteria</taxon>
        <taxon>Pseudomonadati</taxon>
        <taxon>Pseudomonadota</taxon>
        <taxon>Gammaproteobacteria</taxon>
        <taxon>Chromatiales</taxon>
        <taxon>Ectothiorhodospiraceae</taxon>
        <taxon>Inmirania</taxon>
    </lineage>
</organism>
<evidence type="ECO:0000256" key="6">
    <source>
        <dbReference type="ARBA" id="ARBA00022989"/>
    </source>
</evidence>
<dbReference type="GO" id="GO:0005886">
    <property type="term" value="C:plasma membrane"/>
    <property type="evidence" value="ECO:0007669"/>
    <property type="project" value="UniProtKB-SubCell"/>
</dbReference>
<feature type="transmembrane region" description="Helical" evidence="8">
    <location>
        <begin position="77"/>
        <end position="95"/>
    </location>
</feature>
<keyword evidence="10" id="KW-1185">Reference proteome</keyword>
<proteinExistence type="inferred from homology"/>